<name>A0A0V0QM95_PSEPJ</name>
<dbReference type="EMBL" id="LDAU01000135">
    <property type="protein sequence ID" value="KRX03350.1"/>
    <property type="molecule type" value="Genomic_DNA"/>
</dbReference>
<organism evidence="8 9">
    <name type="scientific">Pseudocohnilembus persalinus</name>
    <name type="common">Ciliate</name>
    <dbReference type="NCBI Taxonomy" id="266149"/>
    <lineage>
        <taxon>Eukaryota</taxon>
        <taxon>Sar</taxon>
        <taxon>Alveolata</taxon>
        <taxon>Ciliophora</taxon>
        <taxon>Intramacronucleata</taxon>
        <taxon>Oligohymenophorea</taxon>
        <taxon>Scuticociliatia</taxon>
        <taxon>Philasterida</taxon>
        <taxon>Pseudocohnilembidae</taxon>
        <taxon>Pseudocohnilembus</taxon>
    </lineage>
</organism>
<comment type="subcellular location">
    <subcellularLocation>
        <location evidence="1 6">Nucleus</location>
        <location evidence="1 6">Nucleolus</location>
    </subcellularLocation>
</comment>
<dbReference type="Pfam" id="PF01248">
    <property type="entry name" value="Ribosomal_L7Ae"/>
    <property type="match status" value="1"/>
</dbReference>
<evidence type="ECO:0000256" key="5">
    <source>
        <dbReference type="ARBA" id="ARBA00023274"/>
    </source>
</evidence>
<dbReference type="InterPro" id="IPR002415">
    <property type="entry name" value="H/ACA_rnp_Nhp2-like"/>
</dbReference>
<protein>
    <recommendedName>
        <fullName evidence="6">H/ACA ribonucleoprotein complex subunit 2</fullName>
    </recommendedName>
    <alternativeName>
        <fullName evidence="6">Nucleolar protein family A member 2</fullName>
    </alternativeName>
</protein>
<keyword evidence="5 6" id="KW-0687">Ribonucleoprotein</keyword>
<dbReference type="InterPro" id="IPR004037">
    <property type="entry name" value="Ribosomal_eL8-like_CS"/>
</dbReference>
<dbReference type="GO" id="GO:0031429">
    <property type="term" value="C:box H/ACA snoRNP complex"/>
    <property type="evidence" value="ECO:0007669"/>
    <property type="project" value="UniProtKB-UniRule"/>
</dbReference>
<dbReference type="GO" id="GO:0042254">
    <property type="term" value="P:ribosome biogenesis"/>
    <property type="evidence" value="ECO:0007669"/>
    <property type="project" value="InterPro"/>
</dbReference>
<sequence>MSDIEEQELQFYQSPIANPLASEKLQIKLLKLTKKFVKSKQIKRGVKEVVKGIRKGFTGIVILSGDVSPVDVISHIPLLCENKDIPYVYVRSRMELGVAAQTKKPTSVVLLTPGKDCDEGLQAKFEAVQQKIRKINPYL</sequence>
<dbReference type="GO" id="GO:0031120">
    <property type="term" value="P:snRNA pseudouridine synthesis"/>
    <property type="evidence" value="ECO:0007669"/>
    <property type="project" value="UniProtKB-UniRule"/>
</dbReference>
<dbReference type="OMA" id="SHIPAVC"/>
<comment type="function">
    <text evidence="6">Common component of the spliceosome and rRNA processing machinery.</text>
</comment>
<gene>
    <name evidence="8" type="ORF">PPERSA_05708</name>
</gene>
<dbReference type="SUPFAM" id="SSF55315">
    <property type="entry name" value="L30e-like"/>
    <property type="match status" value="1"/>
</dbReference>
<dbReference type="PRINTS" id="PR00881">
    <property type="entry name" value="L7ARS6FAMILY"/>
</dbReference>
<evidence type="ECO:0000256" key="6">
    <source>
        <dbReference type="RuleBase" id="RU366039"/>
    </source>
</evidence>
<comment type="function">
    <text evidence="6">Required for ribosome biogenesis. Part of a complex which catalyzes pseudouridylation of rRNA. This involves the isomerization of uridine such that the ribose is subsequently attached to C5, instead of the normal N1. Pseudouridine ('psi') residues may serve to stabilize the conformation of rRNAs.</text>
</comment>
<dbReference type="OrthoDB" id="1924699at2759"/>
<comment type="similarity">
    <text evidence="2 6">Belongs to the eukaryotic ribosomal protein eL8 family.</text>
</comment>
<reference evidence="8 9" key="1">
    <citation type="journal article" date="2015" name="Sci. Rep.">
        <title>Genome of the facultative scuticociliatosis pathogen Pseudocohnilembus persalinus provides insight into its virulence through horizontal gene transfer.</title>
        <authorList>
            <person name="Xiong J."/>
            <person name="Wang G."/>
            <person name="Cheng J."/>
            <person name="Tian M."/>
            <person name="Pan X."/>
            <person name="Warren A."/>
            <person name="Jiang C."/>
            <person name="Yuan D."/>
            <person name="Miao W."/>
        </authorList>
    </citation>
    <scope>NUCLEOTIDE SEQUENCE [LARGE SCALE GENOMIC DNA]</scope>
    <source>
        <strain evidence="8">36N120E</strain>
    </source>
</reference>
<keyword evidence="9" id="KW-1185">Reference proteome</keyword>
<accession>A0A0V0QM95</accession>
<dbReference type="PRINTS" id="PR00883">
    <property type="entry name" value="NUCLEARHMG"/>
</dbReference>
<dbReference type="InterPro" id="IPR004038">
    <property type="entry name" value="Ribosomal_eL8/eL30/eS12/Gad45"/>
</dbReference>
<dbReference type="GO" id="GO:0000398">
    <property type="term" value="P:mRNA splicing, via spliceosome"/>
    <property type="evidence" value="ECO:0007669"/>
    <property type="project" value="UniProtKB-UniRule"/>
</dbReference>
<dbReference type="AlphaFoldDB" id="A0A0V0QM95"/>
<dbReference type="PROSITE" id="PS01082">
    <property type="entry name" value="RIBOSOMAL_L7AE"/>
    <property type="match status" value="1"/>
</dbReference>
<evidence type="ECO:0000313" key="9">
    <source>
        <dbReference type="Proteomes" id="UP000054937"/>
    </source>
</evidence>
<evidence type="ECO:0000256" key="3">
    <source>
        <dbReference type="ARBA" id="ARBA00022884"/>
    </source>
</evidence>
<keyword evidence="4 6" id="KW-0539">Nucleus</keyword>
<comment type="caution">
    <text evidence="8">The sequence shown here is derived from an EMBL/GenBank/DDBJ whole genome shotgun (WGS) entry which is preliminary data.</text>
</comment>
<dbReference type="InterPro" id="IPR029064">
    <property type="entry name" value="Ribosomal_eL30-like_sf"/>
</dbReference>
<keyword evidence="3 6" id="KW-0694">RNA-binding</keyword>
<dbReference type="InterPro" id="IPR050257">
    <property type="entry name" value="eL8/uL1-like"/>
</dbReference>
<evidence type="ECO:0000256" key="4">
    <source>
        <dbReference type="ARBA" id="ARBA00023242"/>
    </source>
</evidence>
<evidence type="ECO:0000313" key="8">
    <source>
        <dbReference type="EMBL" id="KRX03350.1"/>
    </source>
</evidence>
<dbReference type="InParanoid" id="A0A0V0QM95"/>
<dbReference type="Gene3D" id="3.30.1330.30">
    <property type="match status" value="1"/>
</dbReference>
<feature type="domain" description="Ribosomal protein eL8/eL30/eS12/Gadd45" evidence="7">
    <location>
        <begin position="29"/>
        <end position="116"/>
    </location>
</feature>
<evidence type="ECO:0000256" key="2">
    <source>
        <dbReference type="ARBA" id="ARBA00007337"/>
    </source>
</evidence>
<proteinExistence type="inferred from homology"/>
<dbReference type="InterPro" id="IPR018492">
    <property type="entry name" value="Ribosomal_eL8/Nhp2"/>
</dbReference>
<dbReference type="PANTHER" id="PTHR23105">
    <property type="entry name" value="RIBOSOMAL PROTEIN L7AE FAMILY MEMBER"/>
    <property type="match status" value="1"/>
</dbReference>
<evidence type="ECO:0000256" key="1">
    <source>
        <dbReference type="ARBA" id="ARBA00004604"/>
    </source>
</evidence>
<evidence type="ECO:0000259" key="7">
    <source>
        <dbReference type="Pfam" id="PF01248"/>
    </source>
</evidence>
<dbReference type="GO" id="GO:0003723">
    <property type="term" value="F:RNA binding"/>
    <property type="evidence" value="ECO:0007669"/>
    <property type="project" value="UniProtKB-UniRule"/>
</dbReference>
<dbReference type="Proteomes" id="UP000054937">
    <property type="component" value="Unassembled WGS sequence"/>
</dbReference>